<proteinExistence type="predicted"/>
<dbReference type="Proteomes" id="UP000805704">
    <property type="component" value="Chromosome 16"/>
</dbReference>
<protein>
    <submittedName>
        <fullName evidence="1">Uncharacterized protein</fullName>
    </submittedName>
</protein>
<gene>
    <name evidence="1" type="ORF">GBF38_013816</name>
</gene>
<organism evidence="1 2">
    <name type="scientific">Nibea albiflora</name>
    <name type="common">Yellow drum</name>
    <name type="synonym">Corvina albiflora</name>
    <dbReference type="NCBI Taxonomy" id="240163"/>
    <lineage>
        <taxon>Eukaryota</taxon>
        <taxon>Metazoa</taxon>
        <taxon>Chordata</taxon>
        <taxon>Craniata</taxon>
        <taxon>Vertebrata</taxon>
        <taxon>Euteleostomi</taxon>
        <taxon>Actinopterygii</taxon>
        <taxon>Neopterygii</taxon>
        <taxon>Teleostei</taxon>
        <taxon>Neoteleostei</taxon>
        <taxon>Acanthomorphata</taxon>
        <taxon>Eupercaria</taxon>
        <taxon>Sciaenidae</taxon>
        <taxon>Nibea</taxon>
    </lineage>
</organism>
<keyword evidence="2" id="KW-1185">Reference proteome</keyword>
<sequence>MSKLETAMDTIIDVFKYYSSKEGDKFKLSRLELKNLLRGELNSYLQTSRDRTKVDEIMLDLDSNLDGTVSFEEFVSLVTQLTVHSSGFFQGYTPCYQVPRCGVGKI</sequence>
<accession>A0ACB7F6H7</accession>
<name>A0ACB7F6H7_NIBAL</name>
<reference evidence="1" key="1">
    <citation type="submission" date="2020-04" db="EMBL/GenBank/DDBJ databases">
        <title>A chromosome-scale assembly and high-density genetic map of the yellow drum (Nibea albiflora) genome.</title>
        <authorList>
            <person name="Xu D."/>
            <person name="Zhang W."/>
            <person name="Chen R."/>
            <person name="Tan P."/>
            <person name="Wang L."/>
            <person name="Song H."/>
            <person name="Tian L."/>
            <person name="Zhu Q."/>
            <person name="Wang B."/>
        </authorList>
    </citation>
    <scope>NUCLEOTIDE SEQUENCE</scope>
    <source>
        <strain evidence="1">ZJHYS-2018</strain>
    </source>
</reference>
<dbReference type="EMBL" id="CM024804">
    <property type="protein sequence ID" value="KAG8009784.1"/>
    <property type="molecule type" value="Genomic_DNA"/>
</dbReference>
<comment type="caution">
    <text evidence="1">The sequence shown here is derived from an EMBL/GenBank/DDBJ whole genome shotgun (WGS) entry which is preliminary data.</text>
</comment>
<evidence type="ECO:0000313" key="1">
    <source>
        <dbReference type="EMBL" id="KAG8009784.1"/>
    </source>
</evidence>
<evidence type="ECO:0000313" key="2">
    <source>
        <dbReference type="Proteomes" id="UP000805704"/>
    </source>
</evidence>